<dbReference type="OrthoDB" id="1425700at2"/>
<feature type="transmembrane region" description="Helical" evidence="1">
    <location>
        <begin position="187"/>
        <end position="208"/>
    </location>
</feature>
<dbReference type="RefSeq" id="WP_067418799.1">
    <property type="nucleotide sequence ID" value="NZ_LNTY01000049.1"/>
</dbReference>
<sequence length="220" mass="25315">MQYRSHQSHVILRALCHFFSIALLVALPVLIVQIDINVLHNGLSEQSLTEYTEHSVLLLIVVCYTTILLKKPDFRHFGVLVAGFFLCLLIRELDKWFDDTFWHGFWVYPAAIVAASSLLYALTDRHSMLRSFSQFVKSRNFTLLCLGLATLLVFSRLFGMGALWHGILSEGYVRTAKNVAEEGSELLAYFMILYASVRYVWDYCCHGIHSHEANRRMMCK</sequence>
<evidence type="ECO:0000256" key="1">
    <source>
        <dbReference type="SAM" id="Phobius"/>
    </source>
</evidence>
<keyword evidence="1" id="KW-0472">Membrane</keyword>
<reference evidence="2 3" key="1">
    <citation type="submission" date="2015-11" db="EMBL/GenBank/DDBJ databases">
        <title>Genomic Taxonomy of the Vibrionaceae.</title>
        <authorList>
            <person name="Gomez-Gil B."/>
            <person name="Enciso-Ibarra J."/>
        </authorList>
    </citation>
    <scope>NUCLEOTIDE SEQUENCE [LARGE SCALE GENOMIC DNA]</scope>
    <source>
        <strain evidence="2 3">CAIM 912</strain>
    </source>
</reference>
<feature type="transmembrane region" description="Helical" evidence="1">
    <location>
        <begin position="76"/>
        <end position="93"/>
    </location>
</feature>
<dbReference type="AlphaFoldDB" id="A0A135I5U8"/>
<accession>A0A135I5U8</accession>
<dbReference type="STRING" id="294935.ATN88_16225"/>
<comment type="caution">
    <text evidence="2">The sequence shown here is derived from an EMBL/GenBank/DDBJ whole genome shotgun (WGS) entry which is preliminary data.</text>
</comment>
<organism evidence="2 3">
    <name type="scientific">Enterovibrio coralii</name>
    <dbReference type="NCBI Taxonomy" id="294935"/>
    <lineage>
        <taxon>Bacteria</taxon>
        <taxon>Pseudomonadati</taxon>
        <taxon>Pseudomonadota</taxon>
        <taxon>Gammaproteobacteria</taxon>
        <taxon>Vibrionales</taxon>
        <taxon>Vibrionaceae</taxon>
        <taxon>Enterovibrio</taxon>
    </lineage>
</organism>
<feature type="transmembrane region" description="Helical" evidence="1">
    <location>
        <begin position="51"/>
        <end position="69"/>
    </location>
</feature>
<dbReference type="Proteomes" id="UP000070529">
    <property type="component" value="Unassembled WGS sequence"/>
</dbReference>
<keyword evidence="1" id="KW-1133">Transmembrane helix</keyword>
<feature type="transmembrane region" description="Helical" evidence="1">
    <location>
        <begin position="143"/>
        <end position="167"/>
    </location>
</feature>
<dbReference type="EMBL" id="LNTY01000049">
    <property type="protein sequence ID" value="KXF80819.1"/>
    <property type="molecule type" value="Genomic_DNA"/>
</dbReference>
<keyword evidence="1" id="KW-0812">Transmembrane</keyword>
<keyword evidence="3" id="KW-1185">Reference proteome</keyword>
<proteinExistence type="predicted"/>
<gene>
    <name evidence="2" type="ORF">ATN88_16225</name>
</gene>
<feature type="transmembrane region" description="Helical" evidence="1">
    <location>
        <begin position="105"/>
        <end position="122"/>
    </location>
</feature>
<protein>
    <submittedName>
        <fullName evidence="2">Uncharacterized protein</fullName>
    </submittedName>
</protein>
<name>A0A135I5U8_9GAMM</name>
<evidence type="ECO:0000313" key="2">
    <source>
        <dbReference type="EMBL" id="KXF80819.1"/>
    </source>
</evidence>
<feature type="transmembrane region" description="Helical" evidence="1">
    <location>
        <begin position="12"/>
        <end position="31"/>
    </location>
</feature>
<evidence type="ECO:0000313" key="3">
    <source>
        <dbReference type="Proteomes" id="UP000070529"/>
    </source>
</evidence>